<protein>
    <recommendedName>
        <fullName evidence="2">Cytochrome c7-like domain-containing protein</fullName>
    </recommendedName>
</protein>
<dbReference type="Gene3D" id="3.90.10.10">
    <property type="entry name" value="Cytochrome C3"/>
    <property type="match status" value="1"/>
</dbReference>
<dbReference type="EMBL" id="UOFB01000067">
    <property type="protein sequence ID" value="VAW44981.1"/>
    <property type="molecule type" value="Genomic_DNA"/>
</dbReference>
<gene>
    <name evidence="3" type="ORF">MNBD_GAMMA04-2231</name>
</gene>
<dbReference type="InterPro" id="IPR029467">
    <property type="entry name" value="Cyt_c7-like"/>
</dbReference>
<evidence type="ECO:0000313" key="3">
    <source>
        <dbReference type="EMBL" id="VAW44981.1"/>
    </source>
</evidence>
<dbReference type="NCBIfam" id="TIGR04257">
    <property type="entry name" value="nanowire_3heme"/>
    <property type="match status" value="1"/>
</dbReference>
<dbReference type="CDD" id="cd08168">
    <property type="entry name" value="Cytochrom_C3"/>
    <property type="match status" value="1"/>
</dbReference>
<proteinExistence type="predicted"/>
<accession>A0A3B0VQ21</accession>
<dbReference type="Pfam" id="PF14522">
    <property type="entry name" value="Cytochrome_C7"/>
    <property type="match status" value="1"/>
</dbReference>
<name>A0A3B0VQ21_9ZZZZ</name>
<dbReference type="AlphaFoldDB" id="A0A3B0VQ21"/>
<dbReference type="SUPFAM" id="SSF48695">
    <property type="entry name" value="Multiheme cytochromes"/>
    <property type="match status" value="1"/>
</dbReference>
<sequence>MYKLSVLILIASISGIFSLVASADSSNTFNRMLKPQAPANLPPAEDGLHDPESPGTHMLQPPKEAFAGLVKAKWGNRVDWIKSINTKKISPRHNASDAAPKPIIMNLNIVRQVKGSMPDVVFPHDRHTLLLACSNCHTGIFIPQKGANQMSMAAIMLGESCGKCHGAVAFPITTSTCKLCHSKPKAKNAVLKRSVAGN</sequence>
<reference evidence="3" key="1">
    <citation type="submission" date="2018-06" db="EMBL/GenBank/DDBJ databases">
        <authorList>
            <person name="Zhirakovskaya E."/>
        </authorList>
    </citation>
    <scope>NUCLEOTIDE SEQUENCE</scope>
</reference>
<feature type="region of interest" description="Disordered" evidence="1">
    <location>
        <begin position="33"/>
        <end position="61"/>
    </location>
</feature>
<evidence type="ECO:0000256" key="1">
    <source>
        <dbReference type="SAM" id="MobiDB-lite"/>
    </source>
</evidence>
<dbReference type="InterPro" id="IPR036280">
    <property type="entry name" value="Multihaem_cyt_sf"/>
</dbReference>
<feature type="domain" description="Cytochrome c7-like" evidence="2">
    <location>
        <begin position="120"/>
        <end position="182"/>
    </location>
</feature>
<dbReference type="InterPro" id="IPR026352">
    <property type="entry name" value="Nanowire_3heme"/>
</dbReference>
<evidence type="ECO:0000259" key="2">
    <source>
        <dbReference type="Pfam" id="PF14522"/>
    </source>
</evidence>
<organism evidence="3">
    <name type="scientific">hydrothermal vent metagenome</name>
    <dbReference type="NCBI Taxonomy" id="652676"/>
    <lineage>
        <taxon>unclassified sequences</taxon>
        <taxon>metagenomes</taxon>
        <taxon>ecological metagenomes</taxon>
    </lineage>
</organism>